<proteinExistence type="predicted"/>
<dbReference type="AlphaFoldDB" id="A0A026W6S3"/>
<evidence type="ECO:0000313" key="2">
    <source>
        <dbReference type="EMBL" id="EZA51760.1"/>
    </source>
</evidence>
<dbReference type="EMBL" id="KK107372">
    <property type="protein sequence ID" value="EZA51760.1"/>
    <property type="molecule type" value="Genomic_DNA"/>
</dbReference>
<keyword evidence="3" id="KW-1185">Reference proteome</keyword>
<dbReference type="Proteomes" id="UP000053097">
    <property type="component" value="Unassembled WGS sequence"/>
</dbReference>
<gene>
    <name evidence="2" type="ORF">X777_09517</name>
</gene>
<accession>A0A026W6S3</accession>
<reference evidence="2 3" key="1">
    <citation type="journal article" date="2014" name="Curr. Biol.">
        <title>The genome of the clonal raider ant Cerapachys biroi.</title>
        <authorList>
            <person name="Oxley P.R."/>
            <person name="Ji L."/>
            <person name="Fetter-Pruneda I."/>
            <person name="McKenzie S.K."/>
            <person name="Li C."/>
            <person name="Hu H."/>
            <person name="Zhang G."/>
            <person name="Kronauer D.J."/>
        </authorList>
    </citation>
    <scope>NUCLEOTIDE SEQUENCE [LARGE SCALE GENOMIC DNA]</scope>
</reference>
<protein>
    <submittedName>
        <fullName evidence="2">Uncharacterized protein</fullName>
    </submittedName>
</protein>
<evidence type="ECO:0000313" key="3">
    <source>
        <dbReference type="Proteomes" id="UP000053097"/>
    </source>
</evidence>
<evidence type="ECO:0000256" key="1">
    <source>
        <dbReference type="SAM" id="MobiDB-lite"/>
    </source>
</evidence>
<organism evidence="2 3">
    <name type="scientific">Ooceraea biroi</name>
    <name type="common">Clonal raider ant</name>
    <name type="synonym">Cerapachys biroi</name>
    <dbReference type="NCBI Taxonomy" id="2015173"/>
    <lineage>
        <taxon>Eukaryota</taxon>
        <taxon>Metazoa</taxon>
        <taxon>Ecdysozoa</taxon>
        <taxon>Arthropoda</taxon>
        <taxon>Hexapoda</taxon>
        <taxon>Insecta</taxon>
        <taxon>Pterygota</taxon>
        <taxon>Neoptera</taxon>
        <taxon>Endopterygota</taxon>
        <taxon>Hymenoptera</taxon>
        <taxon>Apocrita</taxon>
        <taxon>Aculeata</taxon>
        <taxon>Formicoidea</taxon>
        <taxon>Formicidae</taxon>
        <taxon>Dorylinae</taxon>
        <taxon>Ooceraea</taxon>
    </lineage>
</organism>
<sequence length="53" mass="5931">MRTSPALIRATYPHPSRQRTESDSFAKSRARNVEIPASNYPKTNGQSPDDIVD</sequence>
<name>A0A026W6S3_OOCBI</name>
<feature type="region of interest" description="Disordered" evidence="1">
    <location>
        <begin position="1"/>
        <end position="53"/>
    </location>
</feature>